<protein>
    <submittedName>
        <fullName evidence="1">RNA polymerase sigma-70 factor (ECF subfamily)</fullName>
    </submittedName>
</protein>
<evidence type="ECO:0000313" key="2">
    <source>
        <dbReference type="Proteomes" id="UP001246858"/>
    </source>
</evidence>
<name>A0ACC6KWJ2_9SPHI</name>
<reference evidence="1" key="1">
    <citation type="submission" date="2023-07" db="EMBL/GenBank/DDBJ databases">
        <title>Sorghum-associated microbial communities from plants grown in Nebraska, USA.</title>
        <authorList>
            <person name="Schachtman D."/>
        </authorList>
    </citation>
    <scope>NUCLEOTIDE SEQUENCE</scope>
    <source>
        <strain evidence="1">2697</strain>
    </source>
</reference>
<proteinExistence type="predicted"/>
<organism evidence="1 2">
    <name type="scientific">Pedobacter africanus</name>
    <dbReference type="NCBI Taxonomy" id="151894"/>
    <lineage>
        <taxon>Bacteria</taxon>
        <taxon>Pseudomonadati</taxon>
        <taxon>Bacteroidota</taxon>
        <taxon>Sphingobacteriia</taxon>
        <taxon>Sphingobacteriales</taxon>
        <taxon>Sphingobacteriaceae</taxon>
        <taxon>Pedobacter</taxon>
    </lineage>
</organism>
<gene>
    <name evidence="1" type="ORF">J2X78_002082</name>
</gene>
<keyword evidence="2" id="KW-1185">Reference proteome</keyword>
<sequence length="191" mass="22030">MTAYSTYTDQEITTFLKEGDQLAFTEIYNRYSGLLYAYAFKLTADRDVTKDMTQELFISLWDNRSELELKTSLSAYLYTAIRYKFLKQVAHQKVKAGYAEKFLQTFESGISSTEDYIEEKDLIRTVEKLVSELPPKMARAFVMSKLEFRTHQEIAEELNISEKTVKNLISQAAVQLKPKIGLSLLTVILFS</sequence>
<evidence type="ECO:0000313" key="1">
    <source>
        <dbReference type="EMBL" id="MDR6783517.1"/>
    </source>
</evidence>
<accession>A0ACC6KWJ2</accession>
<dbReference type="Proteomes" id="UP001246858">
    <property type="component" value="Unassembled WGS sequence"/>
</dbReference>
<dbReference type="EMBL" id="JAVDTF010000002">
    <property type="protein sequence ID" value="MDR6783517.1"/>
    <property type="molecule type" value="Genomic_DNA"/>
</dbReference>
<comment type="caution">
    <text evidence="1">The sequence shown here is derived from an EMBL/GenBank/DDBJ whole genome shotgun (WGS) entry which is preliminary data.</text>
</comment>